<dbReference type="EMBL" id="CP011070">
    <property type="protein sequence ID" value="AJW70530.1"/>
    <property type="molecule type" value="Genomic_DNA"/>
</dbReference>
<dbReference type="HOGENOM" id="CLU_1014116_0_0_2"/>
<organism evidence="8 9">
    <name type="scientific">Nitrosopumilus adriaticus</name>
    <dbReference type="NCBI Taxonomy" id="1580092"/>
    <lineage>
        <taxon>Archaea</taxon>
        <taxon>Nitrososphaerota</taxon>
        <taxon>Nitrososphaeria</taxon>
        <taxon>Nitrosopumilales</taxon>
        <taxon>Nitrosopumilaceae</taxon>
        <taxon>Nitrosopumilus</taxon>
    </lineage>
</organism>
<dbReference type="GO" id="GO:0004252">
    <property type="term" value="F:serine-type endopeptidase activity"/>
    <property type="evidence" value="ECO:0007669"/>
    <property type="project" value="InterPro"/>
</dbReference>
<dbReference type="NCBIfam" id="TIGR02228">
    <property type="entry name" value="sigpep_I_arch"/>
    <property type="match status" value="1"/>
</dbReference>
<evidence type="ECO:0000256" key="2">
    <source>
        <dbReference type="ARBA" id="ARBA00022670"/>
    </source>
</evidence>
<reference evidence="8 9" key="2">
    <citation type="journal article" date="2016" name="ISME J.">
        <title>Physiological and genomic characterization of two novel marine thaumarchaeal strains indicates niche differentiation.</title>
        <authorList>
            <person name="Bayer B."/>
            <person name="Vojvoda J."/>
            <person name="Offre P."/>
            <person name="Alves R.J."/>
            <person name="Elisabeth N.H."/>
            <person name="Garcia J.A."/>
            <person name="Volland J.M."/>
            <person name="Srivastava A."/>
            <person name="Schleper C."/>
            <person name="Herndl G.J."/>
        </authorList>
    </citation>
    <scope>NUCLEOTIDE SEQUENCE [LARGE SCALE GENOMIC DNA]</scope>
    <source>
        <strain evidence="8 9">NF5</strain>
    </source>
</reference>
<gene>
    <name evidence="8" type="ORF">NADRNF5_0836</name>
</gene>
<dbReference type="InterPro" id="IPR015927">
    <property type="entry name" value="Peptidase_S24_S26A/B/C"/>
</dbReference>
<dbReference type="InterPro" id="IPR001733">
    <property type="entry name" value="Peptidase_S26B"/>
</dbReference>
<keyword evidence="8" id="KW-0378">Hydrolase</keyword>
<dbReference type="InterPro" id="IPR019533">
    <property type="entry name" value="Peptidase_S26"/>
</dbReference>
<dbReference type="Gene3D" id="2.10.109.10">
    <property type="entry name" value="Umud Fragment, subunit A"/>
    <property type="match status" value="1"/>
</dbReference>
<comment type="subcellular location">
    <subcellularLocation>
        <location evidence="1">Endomembrane system</location>
    </subcellularLocation>
</comment>
<evidence type="ECO:0000256" key="4">
    <source>
        <dbReference type="ARBA" id="ARBA00022989"/>
    </source>
</evidence>
<evidence type="ECO:0000259" key="7">
    <source>
        <dbReference type="Pfam" id="PF00717"/>
    </source>
</evidence>
<proteinExistence type="predicted"/>
<keyword evidence="4 6" id="KW-1133">Transmembrane helix</keyword>
<evidence type="ECO:0000313" key="9">
    <source>
        <dbReference type="Proteomes" id="UP000032408"/>
    </source>
</evidence>
<dbReference type="RefSeq" id="WP_052661873.1">
    <property type="nucleotide sequence ID" value="NZ_CP011070.1"/>
</dbReference>
<feature type="transmembrane region" description="Helical" evidence="6">
    <location>
        <begin position="240"/>
        <end position="264"/>
    </location>
</feature>
<feature type="domain" description="Peptidase S24/S26A/S26B/S26C" evidence="7">
    <location>
        <begin position="28"/>
        <end position="103"/>
    </location>
</feature>
<dbReference type="OrthoDB" id="4822at2157"/>
<evidence type="ECO:0000256" key="6">
    <source>
        <dbReference type="SAM" id="Phobius"/>
    </source>
</evidence>
<accession>A0A0D5C2H3</accession>
<reference evidence="9" key="1">
    <citation type="submission" date="2015-03" db="EMBL/GenBank/DDBJ databases">
        <title>Characterization of two novel Thaumarchaeota isolated from the Northern Adriatic Sea.</title>
        <authorList>
            <person name="Bayer B."/>
            <person name="Vojvoda J."/>
            <person name="Offre P."/>
            <person name="Srivastava A."/>
            <person name="Elisabeth N."/>
            <person name="Garcia J.A.L."/>
            <person name="Schleper C."/>
            <person name="Herndl G.J."/>
        </authorList>
    </citation>
    <scope>NUCLEOTIDE SEQUENCE [LARGE SCALE GENOMIC DNA]</scope>
    <source>
        <strain evidence="9">NF5</strain>
    </source>
</reference>
<keyword evidence="2" id="KW-0645">Protease</keyword>
<dbReference type="KEGG" id="nin:NADRNF5_0836"/>
<evidence type="ECO:0000313" key="8">
    <source>
        <dbReference type="EMBL" id="AJW70530.1"/>
    </source>
</evidence>
<dbReference type="GO" id="GO:0009003">
    <property type="term" value="F:signal peptidase activity"/>
    <property type="evidence" value="ECO:0007669"/>
    <property type="project" value="UniProtKB-EC"/>
</dbReference>
<dbReference type="CDD" id="cd06530">
    <property type="entry name" value="S26_SPase_I"/>
    <property type="match status" value="1"/>
</dbReference>
<protein>
    <submittedName>
        <fullName evidence="8">Signal peptidase I</fullName>
        <ecNumber evidence="8">3.4.21.89</ecNumber>
    </submittedName>
</protein>
<dbReference type="PANTHER" id="PTHR10806:SF6">
    <property type="entry name" value="SIGNAL PEPTIDASE COMPLEX CATALYTIC SUBUNIT SEC11"/>
    <property type="match status" value="1"/>
</dbReference>
<sequence>MKHNKVKVAFLLCLLPIVIYFWPAQLHGDTTYIMLVGNSMYPVIESGTFVVLKQDQKYIIGDIIGFVNEEEKNVVHRIVKQTDEGFITKGDNNRKNDPGIVPVDEVIGRTIFVIPYVGYTSLFLQTPIGISIFGIWALIMYSKNKDKQSKKNHTESFVIYKIGIISVLINFVLTQAVLGFDIRLAKTMNIPLSNYLEPSIANSASFGLLVMSFIMLYVFSRKIQNNKSDDIKPLKLIFALGGIMLLVLQAMSAMNTIPILIKILNENELIPPLF</sequence>
<evidence type="ECO:0000256" key="1">
    <source>
        <dbReference type="ARBA" id="ARBA00004308"/>
    </source>
</evidence>
<dbReference type="GO" id="GO:0012505">
    <property type="term" value="C:endomembrane system"/>
    <property type="evidence" value="ECO:0007669"/>
    <property type="project" value="UniProtKB-SubCell"/>
</dbReference>
<feature type="transmembrane region" description="Helical" evidence="6">
    <location>
        <begin position="122"/>
        <end position="141"/>
    </location>
</feature>
<dbReference type="EC" id="3.4.21.89" evidence="8"/>
<dbReference type="Proteomes" id="UP000032408">
    <property type="component" value="Chromosome"/>
</dbReference>
<dbReference type="Pfam" id="PF00717">
    <property type="entry name" value="Peptidase_S24"/>
    <property type="match status" value="1"/>
</dbReference>
<evidence type="ECO:0000256" key="3">
    <source>
        <dbReference type="ARBA" id="ARBA00022692"/>
    </source>
</evidence>
<keyword evidence="9" id="KW-1185">Reference proteome</keyword>
<feature type="transmembrane region" description="Helical" evidence="6">
    <location>
        <begin position="200"/>
        <end position="219"/>
    </location>
</feature>
<dbReference type="GeneID" id="25407593"/>
<dbReference type="InterPro" id="IPR036286">
    <property type="entry name" value="LexA/Signal_pep-like_sf"/>
</dbReference>
<feature type="transmembrane region" description="Helical" evidence="6">
    <location>
        <begin position="162"/>
        <end position="180"/>
    </location>
</feature>
<dbReference type="AlphaFoldDB" id="A0A0D5C2H3"/>
<dbReference type="GO" id="GO:0016020">
    <property type="term" value="C:membrane"/>
    <property type="evidence" value="ECO:0007669"/>
    <property type="project" value="InterPro"/>
</dbReference>
<dbReference type="SUPFAM" id="SSF51306">
    <property type="entry name" value="LexA/Signal peptidase"/>
    <property type="match status" value="1"/>
</dbReference>
<keyword evidence="3 6" id="KW-0812">Transmembrane</keyword>
<evidence type="ECO:0000256" key="5">
    <source>
        <dbReference type="ARBA" id="ARBA00023136"/>
    </source>
</evidence>
<dbReference type="PANTHER" id="PTHR10806">
    <property type="entry name" value="SIGNAL PEPTIDASE COMPLEX CATALYTIC SUBUNIT SEC11"/>
    <property type="match status" value="1"/>
</dbReference>
<dbReference type="STRING" id="1580092.NADRNF5_0836"/>
<name>A0A0D5C2H3_9ARCH</name>
<dbReference type="GO" id="GO:0006465">
    <property type="term" value="P:signal peptide processing"/>
    <property type="evidence" value="ECO:0007669"/>
    <property type="project" value="InterPro"/>
</dbReference>
<keyword evidence="5 6" id="KW-0472">Membrane</keyword>